<evidence type="ECO:0000313" key="14">
    <source>
        <dbReference type="EMBL" id="SHK01897.1"/>
    </source>
</evidence>
<evidence type="ECO:0000256" key="6">
    <source>
        <dbReference type="ARBA" id="ARBA00023015"/>
    </source>
</evidence>
<evidence type="ECO:0000256" key="9">
    <source>
        <dbReference type="ARBA" id="ARBA00024867"/>
    </source>
</evidence>
<sequence length="493" mass="58670">MYKVIIVDDEQIERQGIEFLIRQYGDLFETASVESSEEVLKRLETENYDILCTDIKMPFMDGLELSKHALDLQPKLKIIIFSAYGEFGYAKTAINLGVSDYVLKPVNIDEFQQVFDKILLELEEDETKRNYERDYLLLNLLNGILPDKLPFTNKSNMHIGYLKEYTRMLLIETSDNFFEISNEIIEKGLRENLTANFDYLNINQYQSILFLKNYRADQEEFVRLGEKIYDFLKEEYKTLCYIVLSREFNNYTQIPAEYAAFEEIQESRFFTGNTPVISYPLKQNASSEYMSDLISRIHYYATMKDTYSLRQCVLYFCRHYRYRQGFSKMYMNYIFSEMLKAISENLLSEYEFSREMQQILKCSSYEEIIEIMEKSIEKLEVKENEQQNNKITDTVIQYIHNNYQRDITLEELAKEVYLTPSYLSYIFRKKTGTTLVKFIKEYRMERAKEYLENTNMKIVDISKQIGYTNCSYFCQNFRSVYGISPAACRQISK</sequence>
<dbReference type="Gene3D" id="3.40.50.2300">
    <property type="match status" value="1"/>
</dbReference>
<dbReference type="EMBL" id="FRAC01000008">
    <property type="protein sequence ID" value="SHK01897.1"/>
    <property type="molecule type" value="Genomic_DNA"/>
</dbReference>
<dbReference type="Pfam" id="PF00072">
    <property type="entry name" value="Response_reg"/>
    <property type="match status" value="1"/>
</dbReference>
<evidence type="ECO:0000256" key="8">
    <source>
        <dbReference type="ARBA" id="ARBA00023163"/>
    </source>
</evidence>
<dbReference type="PANTHER" id="PTHR42713">
    <property type="entry name" value="HISTIDINE KINASE-RELATED"/>
    <property type="match status" value="1"/>
</dbReference>
<dbReference type="STRING" id="1121322.SAMN02745136_01555"/>
<dbReference type="PANTHER" id="PTHR42713:SF3">
    <property type="entry name" value="TRANSCRIPTIONAL REGULATORY PROTEIN HPTR"/>
    <property type="match status" value="1"/>
</dbReference>
<dbReference type="SMART" id="SM00448">
    <property type="entry name" value="REC"/>
    <property type="match status" value="1"/>
</dbReference>
<dbReference type="RefSeq" id="WP_073274474.1">
    <property type="nucleotide sequence ID" value="NZ_FRAC01000008.1"/>
</dbReference>
<dbReference type="InterPro" id="IPR001789">
    <property type="entry name" value="Sig_transdc_resp-reg_receiver"/>
</dbReference>
<reference evidence="14 15" key="1">
    <citation type="submission" date="2016-11" db="EMBL/GenBank/DDBJ databases">
        <authorList>
            <person name="Jaros S."/>
            <person name="Januszkiewicz K."/>
            <person name="Wedrychowicz H."/>
        </authorList>
    </citation>
    <scope>NUCLEOTIDE SEQUENCE [LARGE SCALE GENOMIC DNA]</scope>
    <source>
        <strain evidence="14 15">DSM 15929</strain>
    </source>
</reference>
<keyword evidence="11" id="KW-0175">Coiled coil</keyword>
<dbReference type="GO" id="GO:0043565">
    <property type="term" value="F:sequence-specific DNA binding"/>
    <property type="evidence" value="ECO:0007669"/>
    <property type="project" value="InterPro"/>
</dbReference>
<keyword evidence="7" id="KW-0238">DNA-binding</keyword>
<name>A0A1M6P1L5_9FIRM</name>
<keyword evidence="15" id="KW-1185">Reference proteome</keyword>
<dbReference type="PROSITE" id="PS01124">
    <property type="entry name" value="HTH_ARAC_FAMILY_2"/>
    <property type="match status" value="1"/>
</dbReference>
<evidence type="ECO:0000256" key="1">
    <source>
        <dbReference type="ARBA" id="ARBA00004496"/>
    </source>
</evidence>
<organism evidence="14 15">
    <name type="scientific">Anaerocolumna jejuensis DSM 15929</name>
    <dbReference type="NCBI Taxonomy" id="1121322"/>
    <lineage>
        <taxon>Bacteria</taxon>
        <taxon>Bacillati</taxon>
        <taxon>Bacillota</taxon>
        <taxon>Clostridia</taxon>
        <taxon>Lachnospirales</taxon>
        <taxon>Lachnospiraceae</taxon>
        <taxon>Anaerocolumna</taxon>
    </lineage>
</organism>
<gene>
    <name evidence="14" type="ORF">SAMN02745136_01555</name>
</gene>
<dbReference type="Gene3D" id="1.10.10.60">
    <property type="entry name" value="Homeodomain-like"/>
    <property type="match status" value="2"/>
</dbReference>
<evidence type="ECO:0000256" key="7">
    <source>
        <dbReference type="ARBA" id="ARBA00023125"/>
    </source>
</evidence>
<dbReference type="CDD" id="cd17536">
    <property type="entry name" value="REC_YesN-like"/>
    <property type="match status" value="1"/>
</dbReference>
<comment type="function">
    <text evidence="9">May play the central regulatory role in sporulation. It may be an element of the effector pathway responsible for the activation of sporulation genes in response to nutritional stress. Spo0A may act in concert with spo0H (a sigma factor) to control the expression of some genes that are critical to the sporulation process.</text>
</comment>
<dbReference type="OrthoDB" id="9794370at2"/>
<evidence type="ECO:0000259" key="12">
    <source>
        <dbReference type="PROSITE" id="PS01124"/>
    </source>
</evidence>
<feature type="modified residue" description="4-aspartylphosphate" evidence="10">
    <location>
        <position position="54"/>
    </location>
</feature>
<accession>A0A1M6P1L5</accession>
<dbReference type="InterPro" id="IPR051552">
    <property type="entry name" value="HptR"/>
</dbReference>
<dbReference type="Pfam" id="PF12833">
    <property type="entry name" value="HTH_18"/>
    <property type="match status" value="1"/>
</dbReference>
<evidence type="ECO:0000259" key="13">
    <source>
        <dbReference type="PROSITE" id="PS50110"/>
    </source>
</evidence>
<feature type="coiled-coil region" evidence="11">
    <location>
        <begin position="362"/>
        <end position="389"/>
    </location>
</feature>
<dbReference type="GO" id="GO:0005737">
    <property type="term" value="C:cytoplasm"/>
    <property type="evidence" value="ECO:0007669"/>
    <property type="project" value="UniProtKB-SubCell"/>
</dbReference>
<keyword evidence="5" id="KW-0902">Two-component regulatory system</keyword>
<protein>
    <recommendedName>
        <fullName evidence="2">Stage 0 sporulation protein A homolog</fullName>
    </recommendedName>
</protein>
<keyword evidence="6" id="KW-0805">Transcription regulation</keyword>
<evidence type="ECO:0000256" key="3">
    <source>
        <dbReference type="ARBA" id="ARBA00022490"/>
    </source>
</evidence>
<evidence type="ECO:0000256" key="5">
    <source>
        <dbReference type="ARBA" id="ARBA00023012"/>
    </source>
</evidence>
<dbReference type="InterPro" id="IPR009057">
    <property type="entry name" value="Homeodomain-like_sf"/>
</dbReference>
<dbReference type="InterPro" id="IPR018060">
    <property type="entry name" value="HTH_AraC"/>
</dbReference>
<dbReference type="GO" id="GO:0003700">
    <property type="term" value="F:DNA-binding transcription factor activity"/>
    <property type="evidence" value="ECO:0007669"/>
    <property type="project" value="InterPro"/>
</dbReference>
<dbReference type="PROSITE" id="PS50110">
    <property type="entry name" value="RESPONSE_REGULATORY"/>
    <property type="match status" value="1"/>
</dbReference>
<evidence type="ECO:0000256" key="10">
    <source>
        <dbReference type="PROSITE-ProRule" id="PRU00169"/>
    </source>
</evidence>
<dbReference type="GO" id="GO:0000160">
    <property type="term" value="P:phosphorelay signal transduction system"/>
    <property type="evidence" value="ECO:0007669"/>
    <property type="project" value="UniProtKB-KW"/>
</dbReference>
<dbReference type="InterPro" id="IPR011006">
    <property type="entry name" value="CheY-like_superfamily"/>
</dbReference>
<dbReference type="SUPFAM" id="SSF46689">
    <property type="entry name" value="Homeodomain-like"/>
    <property type="match status" value="2"/>
</dbReference>
<evidence type="ECO:0000313" key="15">
    <source>
        <dbReference type="Proteomes" id="UP000184386"/>
    </source>
</evidence>
<proteinExistence type="predicted"/>
<evidence type="ECO:0000256" key="11">
    <source>
        <dbReference type="SAM" id="Coils"/>
    </source>
</evidence>
<keyword evidence="3" id="KW-0963">Cytoplasm</keyword>
<feature type="domain" description="Response regulatory" evidence="13">
    <location>
        <begin position="3"/>
        <end position="119"/>
    </location>
</feature>
<comment type="subcellular location">
    <subcellularLocation>
        <location evidence="1">Cytoplasm</location>
    </subcellularLocation>
</comment>
<dbReference type="AlphaFoldDB" id="A0A1M6P1L5"/>
<keyword evidence="8" id="KW-0804">Transcription</keyword>
<evidence type="ECO:0000256" key="2">
    <source>
        <dbReference type="ARBA" id="ARBA00018672"/>
    </source>
</evidence>
<dbReference type="SMART" id="SM00342">
    <property type="entry name" value="HTH_ARAC"/>
    <property type="match status" value="1"/>
</dbReference>
<dbReference type="SUPFAM" id="SSF52172">
    <property type="entry name" value="CheY-like"/>
    <property type="match status" value="1"/>
</dbReference>
<keyword evidence="4 10" id="KW-0597">Phosphoprotein</keyword>
<dbReference type="Proteomes" id="UP000184386">
    <property type="component" value="Unassembled WGS sequence"/>
</dbReference>
<evidence type="ECO:0000256" key="4">
    <source>
        <dbReference type="ARBA" id="ARBA00022553"/>
    </source>
</evidence>
<feature type="domain" description="HTH araC/xylS-type" evidence="12">
    <location>
        <begin position="393"/>
        <end position="491"/>
    </location>
</feature>